<evidence type="ECO:0000256" key="1">
    <source>
        <dbReference type="SAM" id="Phobius"/>
    </source>
</evidence>
<dbReference type="Proteomes" id="UP001556617">
    <property type="component" value="Unassembled WGS sequence"/>
</dbReference>
<dbReference type="RefSeq" id="WP_367973457.1">
    <property type="nucleotide sequence ID" value="NZ_JBFPEQ010000001.1"/>
</dbReference>
<proteinExistence type="predicted"/>
<feature type="transmembrane region" description="Helical" evidence="1">
    <location>
        <begin position="6"/>
        <end position="24"/>
    </location>
</feature>
<organism evidence="2 3">
    <name type="scientific">Leuconostoc aquikimchii</name>
    <dbReference type="NCBI Taxonomy" id="3236804"/>
    <lineage>
        <taxon>Bacteria</taxon>
        <taxon>Bacillati</taxon>
        <taxon>Bacillota</taxon>
        <taxon>Bacilli</taxon>
        <taxon>Lactobacillales</taxon>
        <taxon>Lactobacillaceae</taxon>
        <taxon>Leuconostoc</taxon>
    </lineage>
</organism>
<reference evidence="2 3" key="1">
    <citation type="submission" date="2024-07" db="EMBL/GenBank/DDBJ databases">
        <authorList>
            <person name="Yun M."/>
        </authorList>
    </citation>
    <scope>NUCLEOTIDE SEQUENCE [LARGE SCALE GENOMIC DNA]</scope>
    <source>
        <strain evidence="2 3">MS01</strain>
    </source>
</reference>
<evidence type="ECO:0000313" key="2">
    <source>
        <dbReference type="EMBL" id="MEX0380026.1"/>
    </source>
</evidence>
<feature type="transmembrane region" description="Helical" evidence="1">
    <location>
        <begin position="31"/>
        <end position="55"/>
    </location>
</feature>
<gene>
    <name evidence="2" type="ORF">AB3K24_01435</name>
</gene>
<keyword evidence="1" id="KW-1133">Transmembrane helix</keyword>
<keyword evidence="1" id="KW-0472">Membrane</keyword>
<accession>A0ABV3S0Y6</accession>
<comment type="caution">
    <text evidence="2">The sequence shown here is derived from an EMBL/GenBank/DDBJ whole genome shotgun (WGS) entry which is preliminary data.</text>
</comment>
<feature type="transmembrane region" description="Helical" evidence="1">
    <location>
        <begin position="61"/>
        <end position="82"/>
    </location>
</feature>
<dbReference type="EMBL" id="JBFPER010000001">
    <property type="protein sequence ID" value="MEX0380026.1"/>
    <property type="molecule type" value="Genomic_DNA"/>
</dbReference>
<sequence>MGESIWLLIAGYCWLYQYVLRGIAYSLRWWIGVFASVLLVALDIWSAWLIGLTIINDDLVLWGKLLIVGILVAITIILYRWCDLLYQLTQQKDESGRLVAKSIGDMGNRFKNKASNLKSNNYKP</sequence>
<evidence type="ECO:0000313" key="3">
    <source>
        <dbReference type="Proteomes" id="UP001556617"/>
    </source>
</evidence>
<keyword evidence="1" id="KW-0812">Transmembrane</keyword>
<name>A0ABV3S0Y6_9LACO</name>
<keyword evidence="3" id="KW-1185">Reference proteome</keyword>
<protein>
    <submittedName>
        <fullName evidence="2">Uncharacterized protein</fullName>
    </submittedName>
</protein>